<dbReference type="Pfam" id="PF04892">
    <property type="entry name" value="VanZ"/>
    <property type="match status" value="1"/>
</dbReference>
<evidence type="ECO:0000313" key="2">
    <source>
        <dbReference type="EMBL" id="OGY13687.1"/>
    </source>
</evidence>
<organism evidence="2 3">
    <name type="scientific">Candidatus Blackburnbacteria bacterium RIFCSPLOWO2_01_FULL_40_20</name>
    <dbReference type="NCBI Taxonomy" id="1797519"/>
    <lineage>
        <taxon>Bacteria</taxon>
        <taxon>Candidatus Blackburniibacteriota</taxon>
    </lineage>
</organism>
<comment type="caution">
    <text evidence="2">The sequence shown here is derived from an EMBL/GenBank/DDBJ whole genome shotgun (WGS) entry which is preliminary data.</text>
</comment>
<name>A0A1G1VEB7_9BACT</name>
<proteinExistence type="predicted"/>
<dbReference type="NCBIfam" id="NF037970">
    <property type="entry name" value="vanZ_1"/>
    <property type="match status" value="1"/>
</dbReference>
<evidence type="ECO:0000259" key="1">
    <source>
        <dbReference type="Pfam" id="PF04892"/>
    </source>
</evidence>
<accession>A0A1G1VEB7</accession>
<reference evidence="2 3" key="1">
    <citation type="journal article" date="2016" name="Nat. Commun.">
        <title>Thousands of microbial genomes shed light on interconnected biogeochemical processes in an aquifer system.</title>
        <authorList>
            <person name="Anantharaman K."/>
            <person name="Brown C.T."/>
            <person name="Hug L.A."/>
            <person name="Sharon I."/>
            <person name="Castelle C.J."/>
            <person name="Probst A.J."/>
            <person name="Thomas B.C."/>
            <person name="Singh A."/>
            <person name="Wilkins M.J."/>
            <person name="Karaoz U."/>
            <person name="Brodie E.L."/>
            <person name="Williams K.H."/>
            <person name="Hubbard S.S."/>
            <person name="Banfield J.F."/>
        </authorList>
    </citation>
    <scope>NUCLEOTIDE SEQUENCE [LARGE SCALE GENOMIC DNA]</scope>
</reference>
<dbReference type="Proteomes" id="UP000178659">
    <property type="component" value="Unassembled WGS sequence"/>
</dbReference>
<feature type="domain" description="VanZ-like" evidence="1">
    <location>
        <begin position="27"/>
        <end position="111"/>
    </location>
</feature>
<sequence>MTKFWIPVLFWAGVIYSFSTLQVEPASTISWQDFVVKKSAHLVEYAILFLLSYRALLNTTKLSRTKSAFIAFLIALLYGASDEIHQSFTPGRGPNVRDVLIDGLGAGIAWFGLWKYLPVWPRRLKNLAKILQIS</sequence>
<protein>
    <recommendedName>
        <fullName evidence="1">VanZ-like domain-containing protein</fullName>
    </recommendedName>
</protein>
<gene>
    <name evidence="2" type="ORF">A3A77_01380</name>
</gene>
<dbReference type="InterPro" id="IPR006976">
    <property type="entry name" value="VanZ-like"/>
</dbReference>
<dbReference type="AlphaFoldDB" id="A0A1G1VEB7"/>
<evidence type="ECO:0000313" key="3">
    <source>
        <dbReference type="Proteomes" id="UP000178659"/>
    </source>
</evidence>
<dbReference type="EMBL" id="MHCC01000012">
    <property type="protein sequence ID" value="OGY13687.1"/>
    <property type="molecule type" value="Genomic_DNA"/>
</dbReference>